<name>A0A5P9NHT5_9GAMM</name>
<organism evidence="2 3">
    <name type="scientific">Halioglobus maricola</name>
    <dbReference type="NCBI Taxonomy" id="2601894"/>
    <lineage>
        <taxon>Bacteria</taxon>
        <taxon>Pseudomonadati</taxon>
        <taxon>Pseudomonadota</taxon>
        <taxon>Gammaproteobacteria</taxon>
        <taxon>Cellvibrionales</taxon>
        <taxon>Halieaceae</taxon>
        <taxon>Halioglobus</taxon>
    </lineage>
</organism>
<dbReference type="EMBL" id="CP036422">
    <property type="protein sequence ID" value="QFU75352.1"/>
    <property type="molecule type" value="Genomic_DNA"/>
</dbReference>
<evidence type="ECO:0000313" key="3">
    <source>
        <dbReference type="Proteomes" id="UP000326287"/>
    </source>
</evidence>
<dbReference type="SUPFAM" id="SSF52540">
    <property type="entry name" value="P-loop containing nucleoside triphosphate hydrolases"/>
    <property type="match status" value="1"/>
</dbReference>
<dbReference type="InterPro" id="IPR027417">
    <property type="entry name" value="P-loop_NTPase"/>
</dbReference>
<accession>A0A5P9NHT5</accession>
<dbReference type="OrthoDB" id="88903at2"/>
<dbReference type="InterPro" id="IPR011646">
    <property type="entry name" value="KAP_P-loop"/>
</dbReference>
<evidence type="ECO:0000313" key="2">
    <source>
        <dbReference type="EMBL" id="QFU75352.1"/>
    </source>
</evidence>
<dbReference type="RefSeq" id="WP_152661458.1">
    <property type="nucleotide sequence ID" value="NZ_CP036422.1"/>
</dbReference>
<protein>
    <recommendedName>
        <fullName evidence="1">KAP NTPase domain-containing protein</fullName>
    </recommendedName>
</protein>
<evidence type="ECO:0000259" key="1">
    <source>
        <dbReference type="Pfam" id="PF07693"/>
    </source>
</evidence>
<dbReference type="KEGG" id="halc:EY643_06630"/>
<reference evidence="2 3" key="1">
    <citation type="submission" date="2019-02" db="EMBL/GenBank/DDBJ databases">
        <authorList>
            <person name="Li S.-H."/>
        </authorList>
    </citation>
    <scope>NUCLEOTIDE SEQUENCE [LARGE SCALE GENOMIC DNA]</scope>
    <source>
        <strain evidence="2 3">IMCC14385</strain>
    </source>
</reference>
<dbReference type="Proteomes" id="UP000326287">
    <property type="component" value="Chromosome"/>
</dbReference>
<dbReference type="Pfam" id="PF07693">
    <property type="entry name" value="KAP_NTPase"/>
    <property type="match status" value="1"/>
</dbReference>
<dbReference type="AlphaFoldDB" id="A0A5P9NHT5"/>
<gene>
    <name evidence="2" type="ORF">EY643_06630</name>
</gene>
<sequence>MKIRLPELEIPEDAGFSRDFDMFERKAYGVRLLDIIQRADDNLVIGLDAAWGEGKSTFISMWSGHLRQNDVPLVVYDAFTNDYQESAFIALASCVYDAIPEKETERREEFLSKATSLGKILLRSSARIATRAALGVAIDDSAFESASVESEGAALVDQLIASKIAGAQQEKEERAAFRAALSELAGSGNDGSKLVFVIDELDRCRPAFALEIIECVKHFFAVPGVSFVLVMNRTQVEESVRCTYGQGIDAHTYLQKFVNLWTALPSKGNGVLSGAQLYMRNCLGRMGFEVQTQEQNVVVEQFDQLIGHYRMTLREIEKALTNFAIVSNAINSRMYSHYYILTVFLAVLKVVRPGVYADLAKELLDYKSLSERAGLVSLVDEYWSREEGCYLRFLLCGYLGTDAQRESLSDFSSLMEFRRSENPVANIIKWMETLEYT</sequence>
<keyword evidence="3" id="KW-1185">Reference proteome</keyword>
<feature type="domain" description="KAP NTPase" evidence="1">
    <location>
        <begin position="28"/>
        <end position="327"/>
    </location>
</feature>
<proteinExistence type="predicted"/>